<keyword evidence="3" id="KW-1185">Reference proteome</keyword>
<dbReference type="Proteomes" id="UP000286598">
    <property type="component" value="Unassembled WGS sequence"/>
</dbReference>
<dbReference type="AlphaFoldDB" id="A0A3R6IP51"/>
<name>A0A3R6IP51_9BACT</name>
<dbReference type="OrthoDB" id="1441996at2"/>
<dbReference type="InterPro" id="IPR025272">
    <property type="entry name" value="SocA_Panacea"/>
</dbReference>
<dbReference type="Pfam" id="PF13274">
    <property type="entry name" value="SocA_Panacea"/>
    <property type="match status" value="1"/>
</dbReference>
<organism evidence="2 3">
    <name type="scientific">Leyella stercorea</name>
    <dbReference type="NCBI Taxonomy" id="363265"/>
    <lineage>
        <taxon>Bacteria</taxon>
        <taxon>Pseudomonadati</taxon>
        <taxon>Bacteroidota</taxon>
        <taxon>Bacteroidia</taxon>
        <taxon>Bacteroidales</taxon>
        <taxon>Prevotellaceae</taxon>
        <taxon>Leyella</taxon>
    </lineage>
</organism>
<evidence type="ECO:0000313" key="2">
    <source>
        <dbReference type="EMBL" id="RHK46082.1"/>
    </source>
</evidence>
<reference evidence="2 3" key="1">
    <citation type="submission" date="2018-08" db="EMBL/GenBank/DDBJ databases">
        <title>A genome reference for cultivated species of the human gut microbiota.</title>
        <authorList>
            <person name="Zou Y."/>
            <person name="Xue W."/>
            <person name="Luo G."/>
        </authorList>
    </citation>
    <scope>NUCLEOTIDE SEQUENCE [LARGE SCALE GENOMIC DNA]</scope>
    <source>
        <strain evidence="2 3">AF42-9</strain>
    </source>
</reference>
<proteinExistence type="predicted"/>
<protein>
    <submittedName>
        <fullName evidence="2">DUF4065 domain-containing protein</fullName>
    </submittedName>
</protein>
<gene>
    <name evidence="2" type="ORF">DW060_13380</name>
</gene>
<dbReference type="EMBL" id="QRNO01000126">
    <property type="protein sequence ID" value="RHK46082.1"/>
    <property type="molecule type" value="Genomic_DNA"/>
</dbReference>
<comment type="caution">
    <text evidence="2">The sequence shown here is derived from an EMBL/GenBank/DDBJ whole genome shotgun (WGS) entry which is preliminary data.</text>
</comment>
<evidence type="ECO:0000313" key="3">
    <source>
        <dbReference type="Proteomes" id="UP000286598"/>
    </source>
</evidence>
<sequence>MNKILVFEYLVYRLDKWKKDIEKTGKIVPSFTKLRLQKILFLVCAWNTSDTDMRLLNTFKNFYALPYGPVEMDIYEAMKKSNLNSATL</sequence>
<accession>A0A3R6IP51</accession>
<feature type="domain" description="Antitoxin SocA-like Panacea" evidence="1">
    <location>
        <begin position="36"/>
        <end position="83"/>
    </location>
</feature>
<evidence type="ECO:0000259" key="1">
    <source>
        <dbReference type="Pfam" id="PF13274"/>
    </source>
</evidence>